<evidence type="ECO:0008006" key="3">
    <source>
        <dbReference type="Google" id="ProtNLM"/>
    </source>
</evidence>
<organism evidence="1 2">
    <name type="scientific">Actinophytocola xanthii</name>
    <dbReference type="NCBI Taxonomy" id="1912961"/>
    <lineage>
        <taxon>Bacteria</taxon>
        <taxon>Bacillati</taxon>
        <taxon>Actinomycetota</taxon>
        <taxon>Actinomycetes</taxon>
        <taxon>Pseudonocardiales</taxon>
        <taxon>Pseudonocardiaceae</taxon>
    </lineage>
</organism>
<proteinExistence type="predicted"/>
<evidence type="ECO:0000313" key="1">
    <source>
        <dbReference type="EMBL" id="OLF17068.1"/>
    </source>
</evidence>
<dbReference type="RefSeq" id="WP_075125959.1">
    <property type="nucleotide sequence ID" value="NZ_MSIE01000021.1"/>
</dbReference>
<protein>
    <recommendedName>
        <fullName evidence="3">Protein kinase domain-containing protein</fullName>
    </recommendedName>
</protein>
<evidence type="ECO:0000313" key="2">
    <source>
        <dbReference type="Proteomes" id="UP000185596"/>
    </source>
</evidence>
<reference evidence="1 2" key="1">
    <citation type="submission" date="2016-12" db="EMBL/GenBank/DDBJ databases">
        <title>The draft genome sequence of Actinophytocola sp. 11-183.</title>
        <authorList>
            <person name="Wang W."/>
            <person name="Yuan L."/>
        </authorList>
    </citation>
    <scope>NUCLEOTIDE SEQUENCE [LARGE SCALE GENOMIC DNA]</scope>
    <source>
        <strain evidence="1 2">11-183</strain>
    </source>
</reference>
<dbReference type="OrthoDB" id="4061674at2"/>
<accession>A0A1Q8CRS7</accession>
<dbReference type="STRING" id="1912961.BU204_13320"/>
<keyword evidence="2" id="KW-1185">Reference proteome</keyword>
<dbReference type="AlphaFoldDB" id="A0A1Q8CRS7"/>
<comment type="caution">
    <text evidence="1">The sequence shown here is derived from an EMBL/GenBank/DDBJ whole genome shotgun (WGS) entry which is preliminary data.</text>
</comment>
<name>A0A1Q8CRS7_9PSEU</name>
<dbReference type="Proteomes" id="UP000185596">
    <property type="component" value="Unassembled WGS sequence"/>
</dbReference>
<gene>
    <name evidence="1" type="ORF">BU204_13320</name>
</gene>
<dbReference type="EMBL" id="MSIE01000021">
    <property type="protein sequence ID" value="OLF17068.1"/>
    <property type="molecule type" value="Genomic_DNA"/>
</dbReference>
<sequence>MAGDVQLADLGVARQIADGGQGVVFRVAGPDGLLLKLYHDEVRVNADELGRLIALPEGFAPPDRRLVAASTAWPCGRVFHRGRCVGLLMREAPPRFVTSIAGAPRLLELQFLLYPRRPMWRELVMPSADERRRLAVRYARLFQVLHGNGVLVGDVSMRNLLWSLVRGPGVFALDCDGFRLLGRRPAVRQADTAGWVDPAARIGLPTLDSDRYKLALVVLRLLLADHAVTPTDDLGGRLDPELLELADRAARPGERPAAADWLPALAGVQV</sequence>